<dbReference type="Proteomes" id="UP000215214">
    <property type="component" value="Chromosome TJEJU"/>
</dbReference>
<protein>
    <submittedName>
        <fullName evidence="3">Peptidyl-prolyl cis-trans isomerase</fullName>
        <ecNumber evidence="3">5.2.1.8</ecNumber>
    </submittedName>
</protein>
<reference evidence="3 4" key="1">
    <citation type="submission" date="2017-07" db="EMBL/GenBank/DDBJ databases">
        <authorList>
            <person name="Sun Z.S."/>
            <person name="Albrecht U."/>
            <person name="Echele G."/>
            <person name="Lee C.C."/>
        </authorList>
    </citation>
    <scope>NUCLEOTIDE SEQUENCE [LARGE SCALE GENOMIC DNA]</scope>
    <source>
        <strain evidence="4">type strain: KCTC 22618</strain>
    </source>
</reference>
<dbReference type="InterPro" id="IPR046357">
    <property type="entry name" value="PPIase_dom_sf"/>
</dbReference>
<dbReference type="EC" id="5.2.1.8" evidence="3"/>
<dbReference type="RefSeq" id="WP_095071577.1">
    <property type="nucleotide sequence ID" value="NZ_LT899436.1"/>
</dbReference>
<dbReference type="Pfam" id="PF00639">
    <property type="entry name" value="Rotamase"/>
    <property type="match status" value="1"/>
</dbReference>
<dbReference type="GO" id="GO:0003755">
    <property type="term" value="F:peptidyl-prolyl cis-trans isomerase activity"/>
    <property type="evidence" value="ECO:0007669"/>
    <property type="project" value="UniProtKB-KW"/>
</dbReference>
<dbReference type="PROSITE" id="PS01096">
    <property type="entry name" value="PPIC_PPIASE_1"/>
    <property type="match status" value="1"/>
</dbReference>
<keyword evidence="1" id="KW-0697">Rotamase</keyword>
<name>A0A238U8W8_9FLAO</name>
<dbReference type="SUPFAM" id="SSF54534">
    <property type="entry name" value="FKBP-like"/>
    <property type="match status" value="2"/>
</dbReference>
<organism evidence="3 4">
    <name type="scientific">Tenacibaculum jejuense</name>
    <dbReference type="NCBI Taxonomy" id="584609"/>
    <lineage>
        <taxon>Bacteria</taxon>
        <taxon>Pseudomonadati</taxon>
        <taxon>Bacteroidota</taxon>
        <taxon>Flavobacteriia</taxon>
        <taxon>Flavobacteriales</taxon>
        <taxon>Flavobacteriaceae</taxon>
        <taxon>Tenacibaculum</taxon>
    </lineage>
</organism>
<feature type="domain" description="PpiC" evidence="2">
    <location>
        <begin position="118"/>
        <end position="220"/>
    </location>
</feature>
<feature type="domain" description="PpiC" evidence="2">
    <location>
        <begin position="225"/>
        <end position="321"/>
    </location>
</feature>
<dbReference type="KEGG" id="tje:TJEJU_1939"/>
<keyword evidence="1 3" id="KW-0413">Isomerase</keyword>
<dbReference type="InterPro" id="IPR000297">
    <property type="entry name" value="PPIase_PpiC"/>
</dbReference>
<dbReference type="InterPro" id="IPR023058">
    <property type="entry name" value="PPIase_PpiC_CS"/>
</dbReference>
<keyword evidence="4" id="KW-1185">Reference proteome</keyword>
<evidence type="ECO:0000313" key="4">
    <source>
        <dbReference type="Proteomes" id="UP000215214"/>
    </source>
</evidence>
<dbReference type="PANTHER" id="PTHR47245">
    <property type="entry name" value="PEPTIDYLPROLYL ISOMERASE"/>
    <property type="match status" value="1"/>
</dbReference>
<evidence type="ECO:0000256" key="1">
    <source>
        <dbReference type="PROSITE-ProRule" id="PRU00278"/>
    </source>
</evidence>
<proteinExistence type="predicted"/>
<dbReference type="Pfam" id="PF13616">
    <property type="entry name" value="Rotamase_3"/>
    <property type="match status" value="1"/>
</dbReference>
<accession>A0A238U8W8</accession>
<dbReference type="AlphaFoldDB" id="A0A238U8W8"/>
<dbReference type="InterPro" id="IPR050245">
    <property type="entry name" value="PrsA_foldase"/>
</dbReference>
<gene>
    <name evidence="3" type="ORF">TJEJU_1939</name>
</gene>
<dbReference type="EMBL" id="LT899436">
    <property type="protein sequence ID" value="SNR15643.1"/>
    <property type="molecule type" value="Genomic_DNA"/>
</dbReference>
<dbReference type="OrthoDB" id="14196at2"/>
<evidence type="ECO:0000259" key="2">
    <source>
        <dbReference type="PROSITE" id="PS50198"/>
    </source>
</evidence>
<dbReference type="PANTHER" id="PTHR47245:SF2">
    <property type="entry name" value="PEPTIDYL-PROLYL CIS-TRANS ISOMERASE HP_0175-RELATED"/>
    <property type="match status" value="1"/>
</dbReference>
<dbReference type="Gene3D" id="3.10.50.40">
    <property type="match status" value="2"/>
</dbReference>
<dbReference type="PROSITE" id="PS50198">
    <property type="entry name" value="PPIC_PPIASE_2"/>
    <property type="match status" value="2"/>
</dbReference>
<evidence type="ECO:0000313" key="3">
    <source>
        <dbReference type="EMBL" id="SNR15643.1"/>
    </source>
</evidence>
<sequence length="532" mass="62541">MKTKFIFTISLFISITLFSQKDEVLLTINKTPIYVSEFKRVYEKNLDQIKEEEKDIDKNLNLFINYKLKLIDAYQLKLDTSKTYKSELNSYKNQLMTPYLHDDEFKQKMVKEAYDRTLEEVRASHILLAYPKNSDKKDSLTLKKKLEEVRTRILNGEAFEKVAKEVSSDPSAKINGGDLGYFSAFRMVYQFEDAAYKTKVGDISKPFGTRFGYHILKVTDKRKSRGEVEAAHILIRNTEAKGKSKIDSIYKQILSGLAFGDAAKEYSEDKGSAVNGGKLPRFGSGRMVLPFENAVMDLQKINDVSKPFKTRFGWHIVKLLKKYPVKTFEEMKEDLQRKIRTSNRGNLSTQRLIKKLKKDYQPQENGTLIHKMSHKEPLTKQDSLTVVYTIKDKKITLNEFLDFSQNKRYITTGELWEKFKDQEILNYYKNNLEHIYPEYKYTLQEYKDGLLLFDLMKMKVWNKSQNDSEELLAFFNKNKKDYKSEDLEKVRGEVINDFQKHLEDQWINDLKSSNKVKINKKVLKRVKKFYNK</sequence>